<dbReference type="EMBL" id="JNBY01000093">
    <property type="protein sequence ID" value="KDN84352.1"/>
    <property type="molecule type" value="Genomic_DNA"/>
</dbReference>
<dbReference type="Pfam" id="PF13350">
    <property type="entry name" value="Y_phosphatase3"/>
    <property type="match status" value="1"/>
</dbReference>
<dbReference type="Gene3D" id="3.90.190.10">
    <property type="entry name" value="Protein tyrosine phosphatase superfamily"/>
    <property type="match status" value="1"/>
</dbReference>
<dbReference type="AlphaFoldDB" id="A0A066YSY8"/>
<comment type="caution">
    <text evidence="4">The sequence shown here is derived from an EMBL/GenBank/DDBJ whole genome shotgun (WGS) entry which is preliminary data.</text>
</comment>
<feature type="region of interest" description="Disordered" evidence="2">
    <location>
        <begin position="1"/>
        <end position="20"/>
    </location>
</feature>
<dbReference type="eggNOG" id="COG2365">
    <property type="taxonomic scope" value="Bacteria"/>
</dbReference>
<gene>
    <name evidence="4" type="ORF">KCH_41430</name>
</gene>
<dbReference type="PATRIC" id="fig|1348663.4.peg.3996"/>
<protein>
    <submittedName>
        <fullName evidence="4">Putative tyrosine phosphatase</fullName>
    </submittedName>
</protein>
<evidence type="ECO:0000256" key="2">
    <source>
        <dbReference type="SAM" id="MobiDB-lite"/>
    </source>
</evidence>
<evidence type="ECO:0000256" key="1">
    <source>
        <dbReference type="ARBA" id="ARBA00009580"/>
    </source>
</evidence>
<dbReference type="InterPro" id="IPR029021">
    <property type="entry name" value="Prot-tyrosine_phosphatase-like"/>
</dbReference>
<feature type="domain" description="Tyrosine specific protein phosphatases" evidence="3">
    <location>
        <begin position="136"/>
        <end position="168"/>
    </location>
</feature>
<dbReference type="InterPro" id="IPR026893">
    <property type="entry name" value="Tyr/Ser_Pase_IphP-type"/>
</dbReference>
<keyword evidence="5" id="KW-1185">Reference proteome</keyword>
<reference evidence="4 5" key="1">
    <citation type="submission" date="2014-05" db="EMBL/GenBank/DDBJ databases">
        <title>Draft Genome Sequence of Kitasatospora cheerisanensis KCTC 2395.</title>
        <authorList>
            <person name="Nam D.H."/>
        </authorList>
    </citation>
    <scope>NUCLEOTIDE SEQUENCE [LARGE SCALE GENOMIC DNA]</scope>
    <source>
        <strain evidence="4 5">KCTC 2395</strain>
    </source>
</reference>
<dbReference type="InterPro" id="IPR016130">
    <property type="entry name" value="Tyr_Pase_AS"/>
</dbReference>
<name>A0A066YSY8_9ACTN</name>
<proteinExistence type="inferred from homology"/>
<dbReference type="SUPFAM" id="SSF52799">
    <property type="entry name" value="(Phosphotyrosine protein) phosphatases II"/>
    <property type="match status" value="1"/>
</dbReference>
<dbReference type="HOGENOM" id="CLU_057546_3_1_11"/>
<dbReference type="PANTHER" id="PTHR31126">
    <property type="entry name" value="TYROSINE-PROTEIN PHOSPHATASE"/>
    <property type="match status" value="1"/>
</dbReference>
<accession>A0A066YSY8</accession>
<dbReference type="PROSITE" id="PS50056">
    <property type="entry name" value="TYR_PHOSPHATASE_2"/>
    <property type="match status" value="1"/>
</dbReference>
<evidence type="ECO:0000259" key="3">
    <source>
        <dbReference type="PROSITE" id="PS50056"/>
    </source>
</evidence>
<dbReference type="PROSITE" id="PS00383">
    <property type="entry name" value="TYR_PHOSPHATASE_1"/>
    <property type="match status" value="1"/>
</dbReference>
<dbReference type="InterPro" id="IPR000387">
    <property type="entry name" value="Tyr_Pase_dom"/>
</dbReference>
<dbReference type="PANTHER" id="PTHR31126:SF1">
    <property type="entry name" value="TYROSINE SPECIFIC PROTEIN PHOSPHATASES DOMAIN-CONTAINING PROTEIN"/>
    <property type="match status" value="1"/>
</dbReference>
<evidence type="ECO:0000313" key="4">
    <source>
        <dbReference type="EMBL" id="KDN84352.1"/>
    </source>
</evidence>
<sequence>MRRYRFGQRPGVPPSAAPTVGGMTETEIAAAPFLDIPDVLNLRDAGAGVYRPGLLYRSASLNRLTDEGAERLAALGIRTVLDLRSNAEIEFWPDRPAGPDVQYLHLPMLPDPATTDRVWPEDQAALYPFMAETGGVAVAAAVRALATGAPVLVHCAVGKDRTGLTIAVLQTLAGLPEAAVTADFLRSNLGLGLDRGPVPYLDQAGVERLSRPVEAAHLTTALARIVELHGTLDAYLLNHGATAEELAALRALRPE</sequence>
<dbReference type="Proteomes" id="UP000027178">
    <property type="component" value="Unassembled WGS sequence"/>
</dbReference>
<comment type="similarity">
    <text evidence="1">Belongs to the protein-tyrosine phosphatase family.</text>
</comment>
<evidence type="ECO:0000313" key="5">
    <source>
        <dbReference type="Proteomes" id="UP000027178"/>
    </source>
</evidence>
<dbReference type="GO" id="GO:0004721">
    <property type="term" value="F:phosphoprotein phosphatase activity"/>
    <property type="evidence" value="ECO:0007669"/>
    <property type="project" value="InterPro"/>
</dbReference>
<organism evidence="4 5">
    <name type="scientific">Kitasatospora cheerisanensis KCTC 2395</name>
    <dbReference type="NCBI Taxonomy" id="1348663"/>
    <lineage>
        <taxon>Bacteria</taxon>
        <taxon>Bacillati</taxon>
        <taxon>Actinomycetota</taxon>
        <taxon>Actinomycetes</taxon>
        <taxon>Kitasatosporales</taxon>
        <taxon>Streptomycetaceae</taxon>
        <taxon>Kitasatospora</taxon>
    </lineage>
</organism>